<evidence type="ECO:0000259" key="1">
    <source>
        <dbReference type="Pfam" id="PF09537"/>
    </source>
</evidence>
<gene>
    <name evidence="2" type="ORF">ACFFIC_09590</name>
</gene>
<dbReference type="Gene3D" id="1.20.1260.10">
    <property type="match status" value="1"/>
</dbReference>
<accession>A0ABV6ISV1</accession>
<evidence type="ECO:0000313" key="2">
    <source>
        <dbReference type="EMBL" id="MFC0385810.1"/>
    </source>
</evidence>
<reference evidence="2 3" key="1">
    <citation type="submission" date="2024-09" db="EMBL/GenBank/DDBJ databases">
        <authorList>
            <person name="Sun Q."/>
            <person name="Mori K."/>
        </authorList>
    </citation>
    <scope>NUCLEOTIDE SEQUENCE [LARGE SCALE GENOMIC DNA]</scope>
    <source>
        <strain evidence="2 3">CCM 7468</strain>
    </source>
</reference>
<dbReference type="InterPro" id="IPR019052">
    <property type="entry name" value="DUF2383"/>
</dbReference>
<comment type="caution">
    <text evidence="2">The sequence shown here is derived from an EMBL/GenBank/DDBJ whole genome shotgun (WGS) entry which is preliminary data.</text>
</comment>
<sequence>MSDTETGTKGADLPALQADLADLLQLENDALPMYAMAISALRDQALREKLQTFREDHQRHARDLTALIRELGGVPPVLPHLPTGLLKLGVQMAGLPGGDQTILLGFVSNEWQSREKYARYAAKSYPPGIKALISGHAADEARHYEWACGALRDLGCGEQTIAGQATQAFARVHGSVADVLEGIGRAANEAVLRMTRRS</sequence>
<organism evidence="2 3">
    <name type="scientific">Muricoccus vinaceus</name>
    <dbReference type="NCBI Taxonomy" id="424704"/>
    <lineage>
        <taxon>Bacteria</taxon>
        <taxon>Pseudomonadati</taxon>
        <taxon>Pseudomonadota</taxon>
        <taxon>Alphaproteobacteria</taxon>
        <taxon>Acetobacterales</taxon>
        <taxon>Roseomonadaceae</taxon>
        <taxon>Muricoccus</taxon>
    </lineage>
</organism>
<dbReference type="EMBL" id="JBHLVZ010000014">
    <property type="protein sequence ID" value="MFC0385810.1"/>
    <property type="molecule type" value="Genomic_DNA"/>
</dbReference>
<dbReference type="CDD" id="cd00657">
    <property type="entry name" value="Ferritin_like"/>
    <property type="match status" value="1"/>
</dbReference>
<dbReference type="InterPro" id="IPR012347">
    <property type="entry name" value="Ferritin-like"/>
</dbReference>
<dbReference type="RefSeq" id="WP_377049959.1">
    <property type="nucleotide sequence ID" value="NZ_JBHLVZ010000014.1"/>
</dbReference>
<dbReference type="Proteomes" id="UP001589789">
    <property type="component" value="Unassembled WGS sequence"/>
</dbReference>
<dbReference type="Pfam" id="PF09537">
    <property type="entry name" value="DUF2383"/>
    <property type="match status" value="1"/>
</dbReference>
<feature type="domain" description="DUF2383" evidence="1">
    <location>
        <begin position="19"/>
        <end position="76"/>
    </location>
</feature>
<keyword evidence="3" id="KW-1185">Reference proteome</keyword>
<name>A0ABV6ISV1_9PROT</name>
<proteinExistence type="predicted"/>
<dbReference type="SUPFAM" id="SSF47240">
    <property type="entry name" value="Ferritin-like"/>
    <property type="match status" value="1"/>
</dbReference>
<protein>
    <submittedName>
        <fullName evidence="2">DUF2383 domain-containing protein</fullName>
    </submittedName>
</protein>
<dbReference type="InterPro" id="IPR009078">
    <property type="entry name" value="Ferritin-like_SF"/>
</dbReference>
<evidence type="ECO:0000313" key="3">
    <source>
        <dbReference type="Proteomes" id="UP001589789"/>
    </source>
</evidence>